<dbReference type="NCBIfam" id="TIGR00688">
    <property type="entry name" value="rarD"/>
    <property type="match status" value="1"/>
</dbReference>
<dbReference type="InterPro" id="IPR050638">
    <property type="entry name" value="AA-Vitamin_Transporters"/>
</dbReference>
<dbReference type="PANTHER" id="PTHR32322:SF2">
    <property type="entry name" value="EAMA DOMAIN-CONTAINING PROTEIN"/>
    <property type="match status" value="1"/>
</dbReference>
<organism evidence="10 11">
    <name type="scientific">Niveibacterium umoris</name>
    <dbReference type="NCBI Taxonomy" id="1193620"/>
    <lineage>
        <taxon>Bacteria</taxon>
        <taxon>Pseudomonadati</taxon>
        <taxon>Pseudomonadota</taxon>
        <taxon>Betaproteobacteria</taxon>
        <taxon>Rhodocyclales</taxon>
        <taxon>Rhodocyclaceae</taxon>
        <taxon>Niveibacterium</taxon>
    </lineage>
</organism>
<evidence type="ECO:0000259" key="9">
    <source>
        <dbReference type="Pfam" id="PF00892"/>
    </source>
</evidence>
<keyword evidence="6 8" id="KW-1133">Transmembrane helix</keyword>
<evidence type="ECO:0000313" key="10">
    <source>
        <dbReference type="EMBL" id="MBB4013163.1"/>
    </source>
</evidence>
<protein>
    <submittedName>
        <fullName evidence="10">Chloramphenicol-sensitive protein RarD</fullName>
    </submittedName>
</protein>
<keyword evidence="5 8" id="KW-0812">Transmembrane</keyword>
<feature type="transmembrane region" description="Helical" evidence="8">
    <location>
        <begin position="39"/>
        <end position="60"/>
    </location>
</feature>
<name>A0A840BKL8_9RHOO</name>
<dbReference type="InterPro" id="IPR004626">
    <property type="entry name" value="RarD"/>
</dbReference>
<evidence type="ECO:0000256" key="7">
    <source>
        <dbReference type="ARBA" id="ARBA00023136"/>
    </source>
</evidence>
<comment type="similarity">
    <text evidence="2">Belongs to the EamA transporter family.</text>
</comment>
<evidence type="ECO:0000256" key="8">
    <source>
        <dbReference type="SAM" id="Phobius"/>
    </source>
</evidence>
<feature type="transmembrane region" description="Helical" evidence="8">
    <location>
        <begin position="241"/>
        <end position="260"/>
    </location>
</feature>
<accession>A0A840BKL8</accession>
<evidence type="ECO:0000256" key="6">
    <source>
        <dbReference type="ARBA" id="ARBA00022989"/>
    </source>
</evidence>
<dbReference type="GO" id="GO:0005886">
    <property type="term" value="C:plasma membrane"/>
    <property type="evidence" value="ECO:0007669"/>
    <property type="project" value="UniProtKB-SubCell"/>
</dbReference>
<dbReference type="PANTHER" id="PTHR32322">
    <property type="entry name" value="INNER MEMBRANE TRANSPORTER"/>
    <property type="match status" value="1"/>
</dbReference>
<evidence type="ECO:0000256" key="4">
    <source>
        <dbReference type="ARBA" id="ARBA00022475"/>
    </source>
</evidence>
<dbReference type="Proteomes" id="UP000561045">
    <property type="component" value="Unassembled WGS sequence"/>
</dbReference>
<dbReference type="AlphaFoldDB" id="A0A840BKL8"/>
<keyword evidence="3" id="KW-0813">Transport</keyword>
<proteinExistence type="inferred from homology"/>
<gene>
    <name evidence="10" type="ORF">GGR36_002509</name>
</gene>
<feature type="transmembrane region" description="Helical" evidence="8">
    <location>
        <begin position="205"/>
        <end position="229"/>
    </location>
</feature>
<dbReference type="EMBL" id="JACIET010000002">
    <property type="protein sequence ID" value="MBB4013163.1"/>
    <property type="molecule type" value="Genomic_DNA"/>
</dbReference>
<evidence type="ECO:0000256" key="1">
    <source>
        <dbReference type="ARBA" id="ARBA00004651"/>
    </source>
</evidence>
<feature type="transmembrane region" description="Helical" evidence="8">
    <location>
        <begin position="266"/>
        <end position="287"/>
    </location>
</feature>
<keyword evidence="7 8" id="KW-0472">Membrane</keyword>
<dbReference type="SUPFAM" id="SSF103481">
    <property type="entry name" value="Multidrug resistance efflux transporter EmrE"/>
    <property type="match status" value="2"/>
</dbReference>
<reference evidence="10 11" key="1">
    <citation type="submission" date="2020-08" db="EMBL/GenBank/DDBJ databases">
        <title>Genomic Encyclopedia of Type Strains, Phase IV (KMG-IV): sequencing the most valuable type-strain genomes for metagenomic binning, comparative biology and taxonomic classification.</title>
        <authorList>
            <person name="Goeker M."/>
        </authorList>
    </citation>
    <scope>NUCLEOTIDE SEQUENCE [LARGE SCALE GENOMIC DNA]</scope>
    <source>
        <strain evidence="10 11">DSM 106739</strain>
    </source>
</reference>
<dbReference type="InterPro" id="IPR000620">
    <property type="entry name" value="EamA_dom"/>
</dbReference>
<feature type="domain" description="EamA" evidence="9">
    <location>
        <begin position="8"/>
        <end position="142"/>
    </location>
</feature>
<sequence>MSRASARTGLACALGAFGVWGLSPLYFHAIASVPATEIVAHRVLWSVLLLAAWIGARQGFDTLRSVFGQPRLLALLALTASLTSANWLVFVWSVGAGRLVESSLGYFINPLVNVLFGRLFLGERLRPLQRAAVAVATAGVALKVWQTGHLPWIALFLAGTFGTYGLLRKRAPIDAQNGLFIETLLVAPIALGYFGWLASQGSLHLGATATVTALLPVAGIMTTIPLALFAEAARRLPLSTVGVVQYLSPTLNFLIAVLLFGESFRAADLAAFGLIWTALALYSIDALRANPPASR</sequence>
<dbReference type="InterPro" id="IPR037185">
    <property type="entry name" value="EmrE-like"/>
</dbReference>
<evidence type="ECO:0000313" key="11">
    <source>
        <dbReference type="Proteomes" id="UP000561045"/>
    </source>
</evidence>
<comment type="subcellular location">
    <subcellularLocation>
        <location evidence="1">Cell membrane</location>
        <topology evidence="1">Multi-pass membrane protein</topology>
    </subcellularLocation>
</comment>
<feature type="transmembrane region" description="Helical" evidence="8">
    <location>
        <begin position="179"/>
        <end position="199"/>
    </location>
</feature>
<feature type="transmembrane region" description="Helical" evidence="8">
    <location>
        <begin position="72"/>
        <end position="92"/>
    </location>
</feature>
<evidence type="ECO:0000256" key="2">
    <source>
        <dbReference type="ARBA" id="ARBA00007362"/>
    </source>
</evidence>
<keyword evidence="4" id="KW-1003">Cell membrane</keyword>
<keyword evidence="11" id="KW-1185">Reference proteome</keyword>
<evidence type="ECO:0000256" key="5">
    <source>
        <dbReference type="ARBA" id="ARBA00022692"/>
    </source>
</evidence>
<feature type="transmembrane region" description="Helical" evidence="8">
    <location>
        <begin position="151"/>
        <end position="167"/>
    </location>
</feature>
<comment type="caution">
    <text evidence="10">The sequence shown here is derived from an EMBL/GenBank/DDBJ whole genome shotgun (WGS) entry which is preliminary data.</text>
</comment>
<dbReference type="RefSeq" id="WP_183635072.1">
    <property type="nucleotide sequence ID" value="NZ_BAABLE010000005.1"/>
</dbReference>
<dbReference type="Pfam" id="PF00892">
    <property type="entry name" value="EamA"/>
    <property type="match status" value="1"/>
</dbReference>
<evidence type="ECO:0000256" key="3">
    <source>
        <dbReference type="ARBA" id="ARBA00022448"/>
    </source>
</evidence>